<evidence type="ECO:0000256" key="1">
    <source>
        <dbReference type="SAM" id="MobiDB-lite"/>
    </source>
</evidence>
<evidence type="ECO:0008006" key="4">
    <source>
        <dbReference type="Google" id="ProtNLM"/>
    </source>
</evidence>
<organism evidence="2 3">
    <name type="scientific">Aspergillus kawachii</name>
    <name type="common">White koji mold</name>
    <name type="synonym">Aspergillus awamori var. kawachi</name>
    <dbReference type="NCBI Taxonomy" id="1069201"/>
    <lineage>
        <taxon>Eukaryota</taxon>
        <taxon>Fungi</taxon>
        <taxon>Dikarya</taxon>
        <taxon>Ascomycota</taxon>
        <taxon>Pezizomycotina</taxon>
        <taxon>Eurotiomycetes</taxon>
        <taxon>Eurotiomycetidae</taxon>
        <taxon>Eurotiales</taxon>
        <taxon>Aspergillaceae</taxon>
        <taxon>Aspergillus</taxon>
        <taxon>Aspergillus subgen. Circumdati</taxon>
    </lineage>
</organism>
<dbReference type="EMBL" id="BCWF01000001">
    <property type="protein sequence ID" value="GAT18817.1"/>
    <property type="molecule type" value="Genomic_DNA"/>
</dbReference>
<reference evidence="2 3" key="1">
    <citation type="journal article" date="2016" name="DNA Res.">
        <title>Genome sequence of Aspergillus luchuensis NBRC 4314.</title>
        <authorList>
            <person name="Yamada O."/>
            <person name="Machida M."/>
            <person name="Hosoyama A."/>
            <person name="Goto M."/>
            <person name="Takahashi T."/>
            <person name="Futagami T."/>
            <person name="Yamagata Y."/>
            <person name="Takeuchi M."/>
            <person name="Kobayashi T."/>
            <person name="Koike H."/>
            <person name="Abe K."/>
            <person name="Asai K."/>
            <person name="Arita M."/>
            <person name="Fujita N."/>
            <person name="Fukuda K."/>
            <person name="Higa K."/>
            <person name="Horikawa H."/>
            <person name="Ishikawa T."/>
            <person name="Jinno K."/>
            <person name="Kato Y."/>
            <person name="Kirimura K."/>
            <person name="Mizutani O."/>
            <person name="Nakasone K."/>
            <person name="Sano M."/>
            <person name="Shiraishi Y."/>
            <person name="Tsukahara M."/>
            <person name="Gomi K."/>
        </authorList>
    </citation>
    <scope>NUCLEOTIDE SEQUENCE [LARGE SCALE GENOMIC DNA]</scope>
    <source>
        <strain evidence="2 3">RIB 2604</strain>
    </source>
</reference>
<name>A0A146EXQ6_ASPKA</name>
<proteinExistence type="predicted"/>
<sequence length="158" mass="16645">MAYYNISADDSLTSEMLTNDVFMEEYDRVCLLDLSKPLPTQAFNTSIPLVTSMTETESYSSQLIATATARRTASMSSASATNSASTTTTSSVTQSSVATSTASSSANTSADGTCGESTGYSCTNSQFGNCCSKFGYCQQSDSDLSIYGDPDIHSQHLA</sequence>
<comment type="caution">
    <text evidence="2">The sequence shown here is derived from an EMBL/GenBank/DDBJ whole genome shotgun (WGS) entry which is preliminary data.</text>
</comment>
<protein>
    <recommendedName>
        <fullName evidence="4">Chitin-binding type-1 domain-containing protein</fullName>
    </recommendedName>
</protein>
<gene>
    <name evidence="2" type="ORF">RIB2604_00103160</name>
</gene>
<accession>A0A146EXQ6</accession>
<reference evidence="3" key="2">
    <citation type="submission" date="2016-02" db="EMBL/GenBank/DDBJ databases">
        <title>Genome sequencing of Aspergillus luchuensis NBRC 4314.</title>
        <authorList>
            <person name="Yamada O."/>
        </authorList>
    </citation>
    <scope>NUCLEOTIDE SEQUENCE [LARGE SCALE GENOMIC DNA]</scope>
    <source>
        <strain evidence="3">RIB 2604</strain>
    </source>
</reference>
<feature type="region of interest" description="Disordered" evidence="1">
    <location>
        <begin position="76"/>
        <end position="110"/>
    </location>
</feature>
<dbReference type="Proteomes" id="UP000075230">
    <property type="component" value="Unassembled WGS sequence"/>
</dbReference>
<dbReference type="AlphaFoldDB" id="A0A146EXQ6"/>
<evidence type="ECO:0000313" key="3">
    <source>
        <dbReference type="Proteomes" id="UP000075230"/>
    </source>
</evidence>
<evidence type="ECO:0000313" key="2">
    <source>
        <dbReference type="EMBL" id="GAT18817.1"/>
    </source>
</evidence>